<organism evidence="9 10">
    <name type="scientific">Tothia fuscella</name>
    <dbReference type="NCBI Taxonomy" id="1048955"/>
    <lineage>
        <taxon>Eukaryota</taxon>
        <taxon>Fungi</taxon>
        <taxon>Dikarya</taxon>
        <taxon>Ascomycota</taxon>
        <taxon>Pezizomycotina</taxon>
        <taxon>Dothideomycetes</taxon>
        <taxon>Pleosporomycetidae</taxon>
        <taxon>Venturiales</taxon>
        <taxon>Cylindrosympodiaceae</taxon>
        <taxon>Tothia</taxon>
    </lineage>
</organism>
<dbReference type="OrthoDB" id="10259024at2759"/>
<evidence type="ECO:0000256" key="1">
    <source>
        <dbReference type="ARBA" id="ARBA00004601"/>
    </source>
</evidence>
<protein>
    <submittedName>
        <fullName evidence="9">Vps54-domain-containing protein</fullName>
    </submittedName>
</protein>
<dbReference type="PANTHER" id="PTHR12965:SF0">
    <property type="entry name" value="VACUOLAR PROTEIN SORTING-ASSOCIATED PROTEIN 54"/>
    <property type="match status" value="1"/>
</dbReference>
<sequence>MSQLPPNPSRDSLDSSATPTALSPRPESPFTNHEWQHRPSSSRYQPRRGSTASSISSIGGTLDISGHTRLGTVRDTGQNAISTLLQPPIVRTGLLPHTSAPASSTHRPPSTRDIPPVTLTNIPQVGLSVFKPYLSQVGSLYESRARAEEGEEPSSQWSRRDKASSREDYFGEVLDRKLRVEQQRPHPSSRQGSTSTLSPIESPQMRRGSSGGVSRRALAVTPLSTIPPVYFEENFHLENPRTFDIVSERSEVVRTPISPTDESKGANGFGNGIAAAPRKALATNAILQEKLSWYLDTVEIHLISSISTASKSFFAALGSLKELHSEAADSVTKIKKLRVDLAKLDKDMAMGGLEIVGMKQRRENLRKLNDAVQQLRYVVNGATHCEELVDQGELETALDRIGILEDFTYGRLEGKPAEGISWLCETLPRPLLDLRRLKALDGFAQGMDQFRARIGKGYESRFLEAMLQDLRQHINTVPHSDTLKRWASASQRSRGQGHISGPSAVPAYMHTNSELRQNLSIILNGLSRARYTSPATLVFRDAIMREMKNLIRQQLPSSSDDDATSITSISTTNSRTLSQSDKSAILARNLRYLGGDDAEALLMKMFCGVGESLRRLQTQVKMLLDVSSGSVVSPTSSIGSRSPPKSPNMGSIDASIGRARSNSTPLQEELMQALDLSSLLGQAVDASQTQITKILKVRTEQSSQLSLQQFLRYFTLNRLFADECEAVSGRSGAALKGVVNSHITDFIAVMAKTERNQMAQIMEADKWESKDFTTADSELLSLVLEGMTSDPKPWLAQTNIWEEPGAPLTNGNLPAEINGTTNGTSKEKNRSALIEDEKFVLAESAISLLHTIARFQTLIACIPSISTEVSKELVDILRLFNSLSCQLILGAGATRSSASLTHINTKHLALASQALSFVITLTPYIREFVRRRPGMTTEKLAEYDKTKRLYQDHQVSINEKLVEIMSMRATAHVNAMKKIDFDEDSRKEKEGATNISKHMETLTKETTSLHRVLSRYLPEINVKIIMGPVFANYREQWGEAFRGAGVKTEVGKARLLRDAEHFDAKLCKIDGSGDLGDFIVNIVKEKTVATAKAPSPPPRPPPPQTLPQETMPPAAAGTRTSMEKPKPDVPETPLTNEAAV</sequence>
<feature type="region of interest" description="Disordered" evidence="7">
    <location>
        <begin position="633"/>
        <end position="652"/>
    </location>
</feature>
<reference evidence="9" key="1">
    <citation type="journal article" date="2020" name="Stud. Mycol.">
        <title>101 Dothideomycetes genomes: a test case for predicting lifestyles and emergence of pathogens.</title>
        <authorList>
            <person name="Haridas S."/>
            <person name="Albert R."/>
            <person name="Binder M."/>
            <person name="Bloem J."/>
            <person name="Labutti K."/>
            <person name="Salamov A."/>
            <person name="Andreopoulos B."/>
            <person name="Baker S."/>
            <person name="Barry K."/>
            <person name="Bills G."/>
            <person name="Bluhm B."/>
            <person name="Cannon C."/>
            <person name="Castanera R."/>
            <person name="Culley D."/>
            <person name="Daum C."/>
            <person name="Ezra D."/>
            <person name="Gonzalez J."/>
            <person name="Henrissat B."/>
            <person name="Kuo A."/>
            <person name="Liang C."/>
            <person name="Lipzen A."/>
            <person name="Lutzoni F."/>
            <person name="Magnuson J."/>
            <person name="Mondo S."/>
            <person name="Nolan M."/>
            <person name="Ohm R."/>
            <person name="Pangilinan J."/>
            <person name="Park H.-J."/>
            <person name="Ramirez L."/>
            <person name="Alfaro M."/>
            <person name="Sun H."/>
            <person name="Tritt A."/>
            <person name="Yoshinaga Y."/>
            <person name="Zwiers L.-H."/>
            <person name="Turgeon B."/>
            <person name="Goodwin S."/>
            <person name="Spatafora J."/>
            <person name="Crous P."/>
            <person name="Grigoriev I."/>
        </authorList>
    </citation>
    <scope>NUCLEOTIDE SEQUENCE</scope>
    <source>
        <strain evidence="9">CBS 130266</strain>
    </source>
</reference>
<keyword evidence="3" id="KW-0813">Transport</keyword>
<dbReference type="GO" id="GO:0019905">
    <property type="term" value="F:syntaxin binding"/>
    <property type="evidence" value="ECO:0007669"/>
    <property type="project" value="TreeGrafter"/>
</dbReference>
<gene>
    <name evidence="9" type="ORF">EJ08DRAFT_674001</name>
</gene>
<feature type="compositionally biased region" description="Polar residues" evidence="7">
    <location>
        <begin position="185"/>
        <end position="201"/>
    </location>
</feature>
<feature type="compositionally biased region" description="Polar residues" evidence="7">
    <location>
        <begin position="29"/>
        <end position="44"/>
    </location>
</feature>
<dbReference type="AlphaFoldDB" id="A0A9P4P3Z3"/>
<dbReference type="Pfam" id="PF07928">
    <property type="entry name" value="Vps54"/>
    <property type="match status" value="1"/>
</dbReference>
<feature type="compositionally biased region" description="Pro residues" evidence="7">
    <location>
        <begin position="1094"/>
        <end position="1105"/>
    </location>
</feature>
<feature type="compositionally biased region" description="Low complexity" evidence="7">
    <location>
        <begin position="49"/>
        <end position="61"/>
    </location>
</feature>
<dbReference type="GO" id="GO:0005829">
    <property type="term" value="C:cytosol"/>
    <property type="evidence" value="ECO:0007669"/>
    <property type="project" value="GOC"/>
</dbReference>
<evidence type="ECO:0000313" key="10">
    <source>
        <dbReference type="Proteomes" id="UP000800235"/>
    </source>
</evidence>
<proteinExistence type="inferred from homology"/>
<evidence type="ECO:0000256" key="5">
    <source>
        <dbReference type="ARBA" id="ARBA00023034"/>
    </source>
</evidence>
<comment type="subcellular location">
    <subcellularLocation>
        <location evidence="1">Golgi apparatus</location>
        <location evidence="1">trans-Golgi network</location>
    </subcellularLocation>
</comment>
<dbReference type="EMBL" id="MU007009">
    <property type="protein sequence ID" value="KAF2436877.1"/>
    <property type="molecule type" value="Genomic_DNA"/>
</dbReference>
<feature type="region of interest" description="Disordered" evidence="7">
    <location>
        <begin position="1"/>
        <end position="65"/>
    </location>
</feature>
<feature type="compositionally biased region" description="Low complexity" evidence="7">
    <location>
        <begin position="633"/>
        <end position="643"/>
    </location>
</feature>
<evidence type="ECO:0000256" key="6">
    <source>
        <dbReference type="ARBA" id="ARBA00023054"/>
    </source>
</evidence>
<evidence type="ECO:0000313" key="9">
    <source>
        <dbReference type="EMBL" id="KAF2436877.1"/>
    </source>
</evidence>
<feature type="region of interest" description="Disordered" evidence="7">
    <location>
        <begin position="144"/>
        <end position="214"/>
    </location>
</feature>
<comment type="caution">
    <text evidence="9">The sequence shown here is derived from an EMBL/GenBank/DDBJ whole genome shotgun (WGS) entry which is preliminary data.</text>
</comment>
<evidence type="ECO:0000256" key="7">
    <source>
        <dbReference type="SAM" id="MobiDB-lite"/>
    </source>
</evidence>
<keyword evidence="10" id="KW-1185">Reference proteome</keyword>
<dbReference type="PANTHER" id="PTHR12965">
    <property type="entry name" value="VACUOLAR PROTEIN SORTING 54"/>
    <property type="match status" value="1"/>
</dbReference>
<evidence type="ECO:0000259" key="8">
    <source>
        <dbReference type="Pfam" id="PF07928"/>
    </source>
</evidence>
<accession>A0A9P4P3Z3</accession>
<keyword evidence="4" id="KW-0653">Protein transport</keyword>
<dbReference type="GO" id="GO:0015031">
    <property type="term" value="P:protein transport"/>
    <property type="evidence" value="ECO:0007669"/>
    <property type="project" value="UniProtKB-KW"/>
</dbReference>
<dbReference type="GO" id="GO:0042147">
    <property type="term" value="P:retrograde transport, endosome to Golgi"/>
    <property type="evidence" value="ECO:0007669"/>
    <property type="project" value="InterPro"/>
</dbReference>
<dbReference type="Proteomes" id="UP000800235">
    <property type="component" value="Unassembled WGS sequence"/>
</dbReference>
<comment type="similarity">
    <text evidence="2">Belongs to the VPS54 family.</text>
</comment>
<feature type="compositionally biased region" description="Basic and acidic residues" evidence="7">
    <location>
        <begin position="158"/>
        <end position="184"/>
    </location>
</feature>
<feature type="domain" description="Vacuolar protein sorting-associated protein 54 C-terminal" evidence="8">
    <location>
        <begin position="836"/>
        <end position="968"/>
    </location>
</feature>
<evidence type="ECO:0000256" key="3">
    <source>
        <dbReference type="ARBA" id="ARBA00022448"/>
    </source>
</evidence>
<dbReference type="InterPro" id="IPR012501">
    <property type="entry name" value="Vps54_C"/>
</dbReference>
<keyword evidence="5" id="KW-0333">Golgi apparatus</keyword>
<evidence type="ECO:0000256" key="2">
    <source>
        <dbReference type="ARBA" id="ARBA00009150"/>
    </source>
</evidence>
<feature type="region of interest" description="Disordered" evidence="7">
    <location>
        <begin position="1088"/>
        <end position="1140"/>
    </location>
</feature>
<keyword evidence="6" id="KW-0175">Coiled coil</keyword>
<evidence type="ECO:0000256" key="4">
    <source>
        <dbReference type="ARBA" id="ARBA00022927"/>
    </source>
</evidence>
<dbReference type="InterPro" id="IPR039745">
    <property type="entry name" value="Vps54"/>
</dbReference>
<feature type="region of interest" description="Disordered" evidence="7">
    <location>
        <begin position="94"/>
        <end position="118"/>
    </location>
</feature>
<dbReference type="GO" id="GO:0000938">
    <property type="term" value="C:GARP complex"/>
    <property type="evidence" value="ECO:0007669"/>
    <property type="project" value="InterPro"/>
</dbReference>
<dbReference type="GO" id="GO:0006896">
    <property type="term" value="P:Golgi to vacuole transport"/>
    <property type="evidence" value="ECO:0007669"/>
    <property type="project" value="TreeGrafter"/>
</dbReference>
<name>A0A9P4P3Z3_9PEZI</name>